<gene>
    <name evidence="4" type="ORF">C0099_01105</name>
</gene>
<dbReference type="Pfam" id="PF11141">
    <property type="entry name" value="DUF2914"/>
    <property type="match status" value="1"/>
</dbReference>
<keyword evidence="1" id="KW-0472">Membrane</keyword>
<protein>
    <submittedName>
        <fullName evidence="4">DUF2914 domain-containing protein</fullName>
    </submittedName>
</protein>
<feature type="transmembrane region" description="Helical" evidence="1">
    <location>
        <begin position="164"/>
        <end position="184"/>
    </location>
</feature>
<sequence>MLVDRQEESFARVIALVMLVSWPWLLLENVLRRWLDVRFHFRLPAPLLRYATQMIHQESLFFVLPFLFFATTWSSGQAVFTGLIGCAALVSVLDPVYYKWLAPRRWLFLGFHTLALFVVLLTALPILLNVPTHQTYLYALFAAVLLSFPSLAAVIRARTRWRGLLLAGLVVALGAFGWVGRFWVPPSTLRLTDIQLALEMDRERRAPSVPVSQVSVERLHRDGLFAYTAIHAPLGLQERIFHVWMLDGEEVDRIPLEIQGGRERGYRAWTHKLNFPEDSGGRWRVEVVTESGQMIGRGRFRTVAETPAPD</sequence>
<feature type="domain" description="DUF2914" evidence="2">
    <location>
        <begin position="238"/>
        <end position="301"/>
    </location>
</feature>
<keyword evidence="1" id="KW-0812">Transmembrane</keyword>
<dbReference type="KEGG" id="atw:C0099_01105"/>
<dbReference type="InterPro" id="IPR016937">
    <property type="entry name" value="UCP029727"/>
</dbReference>
<reference evidence="4 5" key="1">
    <citation type="submission" date="2018-01" db="EMBL/GenBank/DDBJ databases">
        <authorList>
            <person name="Fu G.-Y."/>
        </authorList>
    </citation>
    <scope>NUCLEOTIDE SEQUENCE [LARGE SCALE GENOMIC DNA]</scope>
    <source>
        <strain evidence="4 5">SY39</strain>
    </source>
</reference>
<dbReference type="AlphaFoldDB" id="A0A2I6SAL0"/>
<evidence type="ECO:0000259" key="3">
    <source>
        <dbReference type="Pfam" id="PF19346"/>
    </source>
</evidence>
<feature type="domain" description="DUF5924" evidence="3">
    <location>
        <begin position="1"/>
        <end position="226"/>
    </location>
</feature>
<dbReference type="PIRSF" id="PIRSF029727">
    <property type="entry name" value="UCP029727"/>
    <property type="match status" value="1"/>
</dbReference>
<dbReference type="EMBL" id="CP025682">
    <property type="protein sequence ID" value="AUN96293.1"/>
    <property type="molecule type" value="Genomic_DNA"/>
</dbReference>
<organism evidence="4 5">
    <name type="scientific">Pseudazoarcus pumilus</name>
    <dbReference type="NCBI Taxonomy" id="2067960"/>
    <lineage>
        <taxon>Bacteria</taxon>
        <taxon>Pseudomonadati</taxon>
        <taxon>Pseudomonadota</taxon>
        <taxon>Betaproteobacteria</taxon>
        <taxon>Rhodocyclales</taxon>
        <taxon>Zoogloeaceae</taxon>
        <taxon>Pseudazoarcus</taxon>
    </lineage>
</organism>
<keyword evidence="5" id="KW-1185">Reference proteome</keyword>
<accession>A0A2I6SAL0</accession>
<dbReference type="OrthoDB" id="6934181at2"/>
<feature type="transmembrane region" description="Helical" evidence="1">
    <location>
        <begin position="136"/>
        <end position="157"/>
    </location>
</feature>
<name>A0A2I6SAL0_9RHOO</name>
<evidence type="ECO:0000256" key="1">
    <source>
        <dbReference type="SAM" id="Phobius"/>
    </source>
</evidence>
<dbReference type="InterPro" id="IPR022606">
    <property type="entry name" value="DUF2914"/>
</dbReference>
<feature type="transmembrane region" description="Helical" evidence="1">
    <location>
        <begin position="106"/>
        <end position="130"/>
    </location>
</feature>
<evidence type="ECO:0000313" key="4">
    <source>
        <dbReference type="EMBL" id="AUN96293.1"/>
    </source>
</evidence>
<proteinExistence type="predicted"/>
<dbReference type="InterPro" id="IPR045968">
    <property type="entry name" value="DUF5924"/>
</dbReference>
<feature type="transmembrane region" description="Helical" evidence="1">
    <location>
        <begin position="76"/>
        <end position="94"/>
    </location>
</feature>
<evidence type="ECO:0000259" key="2">
    <source>
        <dbReference type="Pfam" id="PF11141"/>
    </source>
</evidence>
<feature type="transmembrane region" description="Helical" evidence="1">
    <location>
        <begin position="12"/>
        <end position="31"/>
    </location>
</feature>
<dbReference type="Pfam" id="PF19346">
    <property type="entry name" value="DUF5924"/>
    <property type="match status" value="1"/>
</dbReference>
<dbReference type="Proteomes" id="UP000242205">
    <property type="component" value="Chromosome"/>
</dbReference>
<keyword evidence="1" id="KW-1133">Transmembrane helix</keyword>
<evidence type="ECO:0000313" key="5">
    <source>
        <dbReference type="Proteomes" id="UP000242205"/>
    </source>
</evidence>